<keyword evidence="1" id="KW-1133">Transmembrane helix</keyword>
<accession>A0A831LZK9</accession>
<dbReference type="Proteomes" id="UP000885648">
    <property type="component" value="Unassembled WGS sequence"/>
</dbReference>
<name>A0A831LZK9_9EURY</name>
<feature type="transmembrane region" description="Helical" evidence="1">
    <location>
        <begin position="65"/>
        <end position="83"/>
    </location>
</feature>
<dbReference type="EMBL" id="DSBY01000201">
    <property type="protein sequence ID" value="HDS63442.1"/>
    <property type="molecule type" value="Genomic_DNA"/>
</dbReference>
<sequence length="179" mass="19120">MRSTPFTTTDIIVISMFGSLGIVAGMLGNILHGASMIVPFIGPFVLHTLIPGIVLFSCIATVRKVGTATILCLITGLVAMPLAGAPLFIFSYIAYGLVLDGMILVLGRRMWTRPGIALASVIWGAVALYMLYYVVMRFQGIELPVWVFLASLPINIAFAIPAALYGLSLGRRAQSALMG</sequence>
<feature type="transmembrane region" description="Helical" evidence="1">
    <location>
        <begin position="37"/>
        <end position="58"/>
    </location>
</feature>
<reference evidence="2" key="1">
    <citation type="journal article" date="2020" name="mSystems">
        <title>Genome- and Community-Level Interaction Insights into Carbon Utilization and Element Cycling Functions of Hydrothermarchaeota in Hydrothermal Sediment.</title>
        <authorList>
            <person name="Zhou Z."/>
            <person name="Liu Y."/>
            <person name="Xu W."/>
            <person name="Pan J."/>
            <person name="Luo Z.H."/>
            <person name="Li M."/>
        </authorList>
    </citation>
    <scope>NUCLEOTIDE SEQUENCE</scope>
    <source>
        <strain evidence="2">SpSt-1183</strain>
    </source>
</reference>
<keyword evidence="1" id="KW-0812">Transmembrane</keyword>
<feature type="transmembrane region" description="Helical" evidence="1">
    <location>
        <begin position="146"/>
        <end position="167"/>
    </location>
</feature>
<feature type="transmembrane region" description="Helical" evidence="1">
    <location>
        <begin position="12"/>
        <end position="31"/>
    </location>
</feature>
<proteinExistence type="predicted"/>
<gene>
    <name evidence="2" type="ORF">ENN52_04855</name>
</gene>
<keyword evidence="1" id="KW-0472">Membrane</keyword>
<evidence type="ECO:0000313" key="2">
    <source>
        <dbReference type="EMBL" id="HDS63442.1"/>
    </source>
</evidence>
<evidence type="ECO:0008006" key="3">
    <source>
        <dbReference type="Google" id="ProtNLM"/>
    </source>
</evidence>
<evidence type="ECO:0000256" key="1">
    <source>
        <dbReference type="SAM" id="Phobius"/>
    </source>
</evidence>
<organism evidence="2">
    <name type="scientific">Methanofollis liminatans</name>
    <dbReference type="NCBI Taxonomy" id="2201"/>
    <lineage>
        <taxon>Archaea</taxon>
        <taxon>Methanobacteriati</taxon>
        <taxon>Methanobacteriota</taxon>
        <taxon>Stenosarchaea group</taxon>
        <taxon>Methanomicrobia</taxon>
        <taxon>Methanomicrobiales</taxon>
        <taxon>Methanomicrobiaceae</taxon>
        <taxon>Methanofollis</taxon>
    </lineage>
</organism>
<dbReference type="AlphaFoldDB" id="A0A831LZK9"/>
<comment type="caution">
    <text evidence="2">The sequence shown here is derived from an EMBL/GenBank/DDBJ whole genome shotgun (WGS) entry which is preliminary data.</text>
</comment>
<protein>
    <recommendedName>
        <fullName evidence="3">ECF transporter S component</fullName>
    </recommendedName>
</protein>
<feature type="transmembrane region" description="Helical" evidence="1">
    <location>
        <begin position="114"/>
        <end position="134"/>
    </location>
</feature>
<feature type="transmembrane region" description="Helical" evidence="1">
    <location>
        <begin position="89"/>
        <end position="107"/>
    </location>
</feature>